<reference evidence="1" key="2">
    <citation type="journal article" date="2015" name="Fish Shellfish Immunol.">
        <title>Early steps in the European eel (Anguilla anguilla)-Vibrio vulnificus interaction in the gills: Role of the RtxA13 toxin.</title>
        <authorList>
            <person name="Callol A."/>
            <person name="Pajuelo D."/>
            <person name="Ebbesson L."/>
            <person name="Teles M."/>
            <person name="MacKenzie S."/>
            <person name="Amaro C."/>
        </authorList>
    </citation>
    <scope>NUCLEOTIDE SEQUENCE</scope>
</reference>
<dbReference type="AlphaFoldDB" id="A0A0E9WDC3"/>
<sequence>MCDLPLSGKTEFRGLEMESIPKGNT</sequence>
<dbReference type="EMBL" id="GBXM01021084">
    <property type="protein sequence ID" value="JAH87493.1"/>
    <property type="molecule type" value="Transcribed_RNA"/>
</dbReference>
<reference evidence="1" key="1">
    <citation type="submission" date="2014-11" db="EMBL/GenBank/DDBJ databases">
        <authorList>
            <person name="Amaro Gonzalez C."/>
        </authorList>
    </citation>
    <scope>NUCLEOTIDE SEQUENCE</scope>
</reference>
<evidence type="ECO:0000313" key="1">
    <source>
        <dbReference type="EMBL" id="JAH87493.1"/>
    </source>
</evidence>
<organism evidence="1">
    <name type="scientific">Anguilla anguilla</name>
    <name type="common">European freshwater eel</name>
    <name type="synonym">Muraena anguilla</name>
    <dbReference type="NCBI Taxonomy" id="7936"/>
    <lineage>
        <taxon>Eukaryota</taxon>
        <taxon>Metazoa</taxon>
        <taxon>Chordata</taxon>
        <taxon>Craniata</taxon>
        <taxon>Vertebrata</taxon>
        <taxon>Euteleostomi</taxon>
        <taxon>Actinopterygii</taxon>
        <taxon>Neopterygii</taxon>
        <taxon>Teleostei</taxon>
        <taxon>Anguilliformes</taxon>
        <taxon>Anguillidae</taxon>
        <taxon>Anguilla</taxon>
    </lineage>
</organism>
<protein>
    <submittedName>
        <fullName evidence="1">Uncharacterized protein</fullName>
    </submittedName>
</protein>
<accession>A0A0E9WDC3</accession>
<name>A0A0E9WDC3_ANGAN</name>
<proteinExistence type="predicted"/>